<dbReference type="PANTHER" id="PTHR23232">
    <property type="entry name" value="KRAB DOMAIN C2H2 ZINC FINGER"/>
    <property type="match status" value="1"/>
</dbReference>
<dbReference type="AlphaFoldDB" id="A0A6P6CEA8"/>
<dbReference type="InterPro" id="IPR050169">
    <property type="entry name" value="Krueppel_C2H2_ZnF"/>
</dbReference>
<sequence length="143" mass="16681">MWRTWMRLLYPNGGSKAVIVEAWTLKLQNRALPPKDSALFQNGYLEEEIMATFLQAVKSQNHMSVFQGFVLFKDMAVNFTEEEWRELDSAQRVLYRDVMLENYRNLVFLGFPFSKPDIVSQLEQVVNPQMQEGEVLSSSCTYE</sequence>
<evidence type="ECO:0000313" key="3">
    <source>
        <dbReference type="RefSeq" id="XP_023385729.1"/>
    </source>
</evidence>
<dbReference type="OrthoDB" id="9808634at2759"/>
<dbReference type="RefSeq" id="XP_023385730.1">
    <property type="nucleotide sequence ID" value="XM_023529962.1"/>
</dbReference>
<reference evidence="3 4" key="1">
    <citation type="submission" date="2025-04" db="UniProtKB">
        <authorList>
            <consortium name="RefSeq"/>
        </authorList>
    </citation>
    <scope>IDENTIFICATION</scope>
    <source>
        <tissue evidence="3 4">Kidney</tissue>
    </source>
</reference>
<dbReference type="PROSITE" id="PS50805">
    <property type="entry name" value="KRAB"/>
    <property type="match status" value="1"/>
</dbReference>
<name>A0A6P6CEA8_PTEVA</name>
<dbReference type="RefSeq" id="XP_023385729.1">
    <property type="nucleotide sequence ID" value="XM_023529961.1"/>
</dbReference>
<gene>
    <name evidence="3 4" type="primary">LOC111738855</name>
</gene>
<accession>A0A6P6CEA8</accession>
<evidence type="ECO:0000313" key="4">
    <source>
        <dbReference type="RefSeq" id="XP_023385730.1"/>
    </source>
</evidence>
<organism evidence="2 3">
    <name type="scientific">Pteropus vampyrus</name>
    <name type="common">Large flying fox</name>
    <dbReference type="NCBI Taxonomy" id="132908"/>
    <lineage>
        <taxon>Eukaryota</taxon>
        <taxon>Metazoa</taxon>
        <taxon>Chordata</taxon>
        <taxon>Craniata</taxon>
        <taxon>Vertebrata</taxon>
        <taxon>Euteleostomi</taxon>
        <taxon>Mammalia</taxon>
        <taxon>Eutheria</taxon>
        <taxon>Laurasiatheria</taxon>
        <taxon>Chiroptera</taxon>
        <taxon>Yinpterochiroptera</taxon>
        <taxon>Pteropodoidea</taxon>
        <taxon>Pteropodidae</taxon>
        <taxon>Pteropodinae</taxon>
        <taxon>Pteropus</taxon>
    </lineage>
</organism>
<dbReference type="InterPro" id="IPR036051">
    <property type="entry name" value="KRAB_dom_sf"/>
</dbReference>
<dbReference type="InterPro" id="IPR001909">
    <property type="entry name" value="KRAB"/>
</dbReference>
<dbReference type="GO" id="GO:0006355">
    <property type="term" value="P:regulation of DNA-templated transcription"/>
    <property type="evidence" value="ECO:0007669"/>
    <property type="project" value="InterPro"/>
</dbReference>
<protein>
    <submittedName>
        <fullName evidence="3 4">Zinc finger protein 569-like</fullName>
    </submittedName>
</protein>
<dbReference type="SMART" id="SM00349">
    <property type="entry name" value="KRAB"/>
    <property type="match status" value="1"/>
</dbReference>
<evidence type="ECO:0000259" key="1">
    <source>
        <dbReference type="PROSITE" id="PS50805"/>
    </source>
</evidence>
<proteinExistence type="predicted"/>
<dbReference type="KEGG" id="pvp:111738855"/>
<feature type="domain" description="KRAB" evidence="1">
    <location>
        <begin position="70"/>
        <end position="141"/>
    </location>
</feature>
<dbReference type="Pfam" id="PF01352">
    <property type="entry name" value="KRAB"/>
    <property type="match status" value="1"/>
</dbReference>
<dbReference type="Gene3D" id="6.10.140.140">
    <property type="match status" value="1"/>
</dbReference>
<dbReference type="PANTHER" id="PTHR23232:SF157">
    <property type="entry name" value="ZINC FINGER PROTEIN 525"/>
    <property type="match status" value="1"/>
</dbReference>
<dbReference type="GeneID" id="111738855"/>
<dbReference type="SUPFAM" id="SSF109640">
    <property type="entry name" value="KRAB domain (Kruppel-associated box)"/>
    <property type="match status" value="1"/>
</dbReference>
<keyword evidence="2" id="KW-1185">Reference proteome</keyword>
<dbReference type="Proteomes" id="UP000515202">
    <property type="component" value="Unplaced"/>
</dbReference>
<dbReference type="CDD" id="cd07765">
    <property type="entry name" value="KRAB_A-box"/>
    <property type="match status" value="1"/>
</dbReference>
<evidence type="ECO:0000313" key="2">
    <source>
        <dbReference type="Proteomes" id="UP000515202"/>
    </source>
</evidence>